<dbReference type="EMBL" id="JABSXK010000001">
    <property type="protein sequence ID" value="NRV11528.1"/>
    <property type="molecule type" value="Genomic_DNA"/>
</dbReference>
<accession>A0A0B5QQX2</accession>
<proteinExistence type="predicted"/>
<reference evidence="2" key="3">
    <citation type="submission" date="2020-05" db="EMBL/GenBank/DDBJ databases">
        <title>Genomic insights into acetone-butanol-ethanol (ABE) fermentation by sequencing solventogenic clostridia strains.</title>
        <authorList>
            <person name="Brown S."/>
        </authorList>
    </citation>
    <scope>NUCLEOTIDE SEQUENCE</scope>
    <source>
        <strain evidence="2">DJ126</strain>
    </source>
</reference>
<evidence type="ECO:0000313" key="3">
    <source>
        <dbReference type="Proteomes" id="UP000031866"/>
    </source>
</evidence>
<dbReference type="AlphaFoldDB" id="A0A0B5QQX2"/>
<dbReference type="EMBL" id="CP010086">
    <property type="protein sequence ID" value="AJG99278.1"/>
    <property type="molecule type" value="Genomic_DNA"/>
</dbReference>
<evidence type="ECO:0000313" key="1">
    <source>
        <dbReference type="EMBL" id="AJG99278.1"/>
    </source>
</evidence>
<reference evidence="1" key="2">
    <citation type="submission" date="2016-02" db="EMBL/GenBank/DDBJ databases">
        <title>Genome sequence of Clostridium beijerinckii strain 59B.</title>
        <authorList>
            <person name="Little G.T."/>
            <person name="Minton N.P."/>
        </authorList>
    </citation>
    <scope>NUCLEOTIDE SEQUENCE</scope>
    <source>
        <strain evidence="1">NCIMB 14988</strain>
    </source>
</reference>
<sequence>MSNSFPESYVSSIVYSCKLRSSENGNSQILTDEREIKKAFLKDADSEKLERLGQVNQIMMFES</sequence>
<evidence type="ECO:0000313" key="2">
    <source>
        <dbReference type="EMBL" id="NRV11528.1"/>
    </source>
</evidence>
<dbReference type="OrthoDB" id="9815057at2"/>
<protein>
    <submittedName>
        <fullName evidence="1">Uncharacterized protein</fullName>
    </submittedName>
</protein>
<gene>
    <name evidence="2" type="ORF">DFH45_004491</name>
    <name evidence="1" type="ORF">LF65_02705</name>
</gene>
<dbReference type="Proteomes" id="UP000821656">
    <property type="component" value="Unassembled WGS sequence"/>
</dbReference>
<dbReference type="Proteomes" id="UP000031866">
    <property type="component" value="Chromosome"/>
</dbReference>
<reference evidence="3" key="1">
    <citation type="submission" date="2014-12" db="EMBL/GenBank/DDBJ databases">
        <title>Genome sequence of Clostridium beijerinckii strain 59B.</title>
        <authorList>
            <person name="Little G.T."/>
            <person name="Minton N.P."/>
        </authorList>
    </citation>
    <scope>NUCLEOTIDE SEQUENCE [LARGE SCALE GENOMIC DNA]</scope>
    <source>
        <strain evidence="3">59B</strain>
    </source>
</reference>
<dbReference type="KEGG" id="cbei:LF65_02705"/>
<name>A0A0B5QQX2_CLOBE</name>
<organism evidence="1 3">
    <name type="scientific">Clostridium beijerinckii</name>
    <name type="common">Clostridium MP</name>
    <dbReference type="NCBI Taxonomy" id="1520"/>
    <lineage>
        <taxon>Bacteria</taxon>
        <taxon>Bacillati</taxon>
        <taxon>Bacillota</taxon>
        <taxon>Clostridia</taxon>
        <taxon>Eubacteriales</taxon>
        <taxon>Clostridiaceae</taxon>
        <taxon>Clostridium</taxon>
    </lineage>
</organism>
<dbReference type="RefSeq" id="WP_041896647.1">
    <property type="nucleotide sequence ID" value="NZ_CP010086.2"/>
</dbReference>
<dbReference type="STRING" id="1520.LF65_02705"/>